<accession>A0A1M6CR37</accession>
<protein>
    <submittedName>
        <fullName evidence="3">LytTr DNA-binding domain-containing protein</fullName>
    </submittedName>
</protein>
<name>A0A1M6CR37_9BACT</name>
<feature type="transmembrane region" description="Helical" evidence="1">
    <location>
        <begin position="92"/>
        <end position="111"/>
    </location>
</feature>
<dbReference type="EMBL" id="FQYN01000002">
    <property type="protein sequence ID" value="SHI63482.1"/>
    <property type="molecule type" value="Genomic_DNA"/>
</dbReference>
<evidence type="ECO:0000313" key="4">
    <source>
        <dbReference type="Proteomes" id="UP000184418"/>
    </source>
</evidence>
<dbReference type="PANTHER" id="PTHR37299">
    <property type="entry name" value="TRANSCRIPTIONAL REGULATOR-RELATED"/>
    <property type="match status" value="1"/>
</dbReference>
<dbReference type="RefSeq" id="WP_084538820.1">
    <property type="nucleotide sequence ID" value="NZ_FQYN01000002.1"/>
</dbReference>
<dbReference type="AlphaFoldDB" id="A0A1M6CR37"/>
<evidence type="ECO:0000259" key="2">
    <source>
        <dbReference type="PROSITE" id="PS50930"/>
    </source>
</evidence>
<dbReference type="OrthoDB" id="821921at2"/>
<dbReference type="GO" id="GO:0003677">
    <property type="term" value="F:DNA binding"/>
    <property type="evidence" value="ECO:0007669"/>
    <property type="project" value="UniProtKB-KW"/>
</dbReference>
<dbReference type="InterPro" id="IPR007492">
    <property type="entry name" value="LytTR_DNA-bd_dom"/>
</dbReference>
<organism evidence="3 4">
    <name type="scientific">Hymenobacter daecheongensis DSM 21074</name>
    <dbReference type="NCBI Taxonomy" id="1121955"/>
    <lineage>
        <taxon>Bacteria</taxon>
        <taxon>Pseudomonadati</taxon>
        <taxon>Bacteroidota</taxon>
        <taxon>Cytophagia</taxon>
        <taxon>Cytophagales</taxon>
        <taxon>Hymenobacteraceae</taxon>
        <taxon>Hymenobacter</taxon>
    </lineage>
</organism>
<dbReference type="Pfam" id="PF04397">
    <property type="entry name" value="LytTR"/>
    <property type="match status" value="1"/>
</dbReference>
<proteinExistence type="predicted"/>
<reference evidence="3 4" key="1">
    <citation type="submission" date="2016-11" db="EMBL/GenBank/DDBJ databases">
        <authorList>
            <person name="Jaros S."/>
            <person name="Januszkiewicz K."/>
            <person name="Wedrychowicz H."/>
        </authorList>
    </citation>
    <scope>NUCLEOTIDE SEQUENCE [LARGE SCALE GENOMIC DNA]</scope>
    <source>
        <strain evidence="3 4">DSM 21074</strain>
    </source>
</reference>
<dbReference type="SMART" id="SM00850">
    <property type="entry name" value="LytTR"/>
    <property type="match status" value="1"/>
</dbReference>
<keyword evidence="1" id="KW-0812">Transmembrane</keyword>
<dbReference type="PROSITE" id="PS50930">
    <property type="entry name" value="HTH_LYTTR"/>
    <property type="match status" value="1"/>
</dbReference>
<dbReference type="InterPro" id="IPR046947">
    <property type="entry name" value="LytR-like"/>
</dbReference>
<keyword evidence="4" id="KW-1185">Reference proteome</keyword>
<feature type="domain" description="HTH LytTR-type" evidence="2">
    <location>
        <begin position="176"/>
        <end position="277"/>
    </location>
</feature>
<dbReference type="PANTHER" id="PTHR37299:SF1">
    <property type="entry name" value="STAGE 0 SPORULATION PROTEIN A HOMOLOG"/>
    <property type="match status" value="1"/>
</dbReference>
<feature type="transmembrane region" description="Helical" evidence="1">
    <location>
        <begin position="56"/>
        <end position="80"/>
    </location>
</feature>
<keyword evidence="1" id="KW-0472">Membrane</keyword>
<feature type="transmembrane region" description="Helical" evidence="1">
    <location>
        <begin position="26"/>
        <end position="44"/>
    </location>
</feature>
<sequence length="291" mass="32047">MILTTFHLRFAGAAIARLRGLHPGSLLRQSSLVLWAAITLLFLYERTYLIQKAGLPHFVACAGVRVGLLLLLCYGHNSVLVPRLLARRHYGCYALVLSVAVGAYLLTQSAYDHYLFGFVIGDQERAGLWRNLPYNLLVTGWYLLLTHLVARRLPTREPMQEPSALPASAESTAEEVVIKTGGEWMRLPVAAIRYAQGLKDYTILYTPTGKHLVKGSIGKVAEWLPAGCFLRVHKSYLVARQHIRSVSSTEVMLEGQAIPIGRAYATALAEFKQATTATAQSATTSSTTKSH</sequence>
<feature type="transmembrane region" description="Helical" evidence="1">
    <location>
        <begin position="131"/>
        <end position="150"/>
    </location>
</feature>
<keyword evidence="3" id="KW-0238">DNA-binding</keyword>
<dbReference type="GO" id="GO:0000156">
    <property type="term" value="F:phosphorelay response regulator activity"/>
    <property type="evidence" value="ECO:0007669"/>
    <property type="project" value="InterPro"/>
</dbReference>
<evidence type="ECO:0000313" key="3">
    <source>
        <dbReference type="EMBL" id="SHI63482.1"/>
    </source>
</evidence>
<gene>
    <name evidence="3" type="ORF">SAMN02745146_1242</name>
</gene>
<dbReference type="Gene3D" id="2.40.50.1020">
    <property type="entry name" value="LytTr DNA-binding domain"/>
    <property type="match status" value="1"/>
</dbReference>
<dbReference type="STRING" id="1121955.SAMN02745146_1242"/>
<evidence type="ECO:0000256" key="1">
    <source>
        <dbReference type="SAM" id="Phobius"/>
    </source>
</evidence>
<dbReference type="Proteomes" id="UP000184418">
    <property type="component" value="Unassembled WGS sequence"/>
</dbReference>
<keyword evidence="1" id="KW-1133">Transmembrane helix</keyword>